<dbReference type="AlphaFoldDB" id="A0ABD3VXL1"/>
<dbReference type="EMBL" id="JBJQND010000010">
    <property type="protein sequence ID" value="KAL3865354.1"/>
    <property type="molecule type" value="Genomic_DNA"/>
</dbReference>
<evidence type="ECO:0000313" key="6">
    <source>
        <dbReference type="Proteomes" id="UP001634394"/>
    </source>
</evidence>
<evidence type="ECO:0000313" key="5">
    <source>
        <dbReference type="EMBL" id="KAL3867541.1"/>
    </source>
</evidence>
<gene>
    <name evidence="1" type="ORF">ACJMK2_006950</name>
    <name evidence="2" type="ORF">ACJMK2_006952</name>
    <name evidence="3" type="ORF">ACJMK2_006954</name>
    <name evidence="4" type="ORF">ACJMK2_006956</name>
    <name evidence="5" type="ORF">ACJMK2_044738</name>
</gene>
<dbReference type="EMBL" id="JBJQND010000010">
    <property type="protein sequence ID" value="KAL3865352.1"/>
    <property type="molecule type" value="Genomic_DNA"/>
</dbReference>
<dbReference type="EMBL" id="JBJQND010000010">
    <property type="protein sequence ID" value="KAL3865358.1"/>
    <property type="molecule type" value="Genomic_DNA"/>
</dbReference>
<evidence type="ECO:0000313" key="1">
    <source>
        <dbReference type="EMBL" id="KAL3865352.1"/>
    </source>
</evidence>
<keyword evidence="6" id="KW-1185">Reference proteome</keyword>
<comment type="caution">
    <text evidence="4">The sequence shown here is derived from an EMBL/GenBank/DDBJ whole genome shotgun (WGS) entry which is preliminary data.</text>
</comment>
<evidence type="ECO:0000313" key="3">
    <source>
        <dbReference type="EMBL" id="KAL3865356.1"/>
    </source>
</evidence>
<proteinExistence type="predicted"/>
<protein>
    <submittedName>
        <fullName evidence="4">Uncharacterized protein</fullName>
    </submittedName>
</protein>
<dbReference type="Proteomes" id="UP001634394">
    <property type="component" value="Unassembled WGS sequence"/>
</dbReference>
<evidence type="ECO:0000313" key="4">
    <source>
        <dbReference type="EMBL" id="KAL3865358.1"/>
    </source>
</evidence>
<accession>A0ABD3VXL1</accession>
<dbReference type="EMBL" id="JBJQND010000010">
    <property type="protein sequence ID" value="KAL3865356.1"/>
    <property type="molecule type" value="Genomic_DNA"/>
</dbReference>
<reference evidence="4 6" key="1">
    <citation type="submission" date="2024-11" db="EMBL/GenBank/DDBJ databases">
        <title>Chromosome-level genome assembly of the freshwater bivalve Anodonta woodiana.</title>
        <authorList>
            <person name="Chen X."/>
        </authorList>
    </citation>
    <scope>NUCLEOTIDE SEQUENCE [LARGE SCALE GENOMIC DNA]</scope>
    <source>
        <strain evidence="4">MN2024</strain>
        <tissue evidence="4">Gills</tissue>
    </source>
</reference>
<evidence type="ECO:0000313" key="2">
    <source>
        <dbReference type="EMBL" id="KAL3865354.1"/>
    </source>
</evidence>
<dbReference type="EMBL" id="JBJQND010000009">
    <property type="protein sequence ID" value="KAL3867541.1"/>
    <property type="molecule type" value="Genomic_DNA"/>
</dbReference>
<name>A0ABD3VXL1_SINWO</name>
<sequence length="94" mass="11041">MVVNKENLTKREAYWIKKLGTISPFGLNLHEEVIDLIPFVITYNTKATLAAKLIREGFVRIQKDFPHIYNQTLITAYRKNKNLGDILIRNKIRR</sequence>
<organism evidence="4 6">
    <name type="scientific">Sinanodonta woodiana</name>
    <name type="common">Chinese pond mussel</name>
    <name type="synonym">Anodonta woodiana</name>
    <dbReference type="NCBI Taxonomy" id="1069815"/>
    <lineage>
        <taxon>Eukaryota</taxon>
        <taxon>Metazoa</taxon>
        <taxon>Spiralia</taxon>
        <taxon>Lophotrochozoa</taxon>
        <taxon>Mollusca</taxon>
        <taxon>Bivalvia</taxon>
        <taxon>Autobranchia</taxon>
        <taxon>Heteroconchia</taxon>
        <taxon>Palaeoheterodonta</taxon>
        <taxon>Unionida</taxon>
        <taxon>Unionoidea</taxon>
        <taxon>Unionidae</taxon>
        <taxon>Unioninae</taxon>
        <taxon>Sinanodonta</taxon>
    </lineage>
</organism>